<reference evidence="1" key="1">
    <citation type="submission" date="2023-01" db="EMBL/GenBank/DDBJ databases">
        <authorList>
            <person name="Van Ghelder C."/>
            <person name="Rancurel C."/>
        </authorList>
    </citation>
    <scope>NUCLEOTIDE SEQUENCE</scope>
    <source>
        <strain evidence="1">CNCM I-4278</strain>
    </source>
</reference>
<name>A0A9W4XSI6_9PLEO</name>
<keyword evidence="2" id="KW-1185">Reference proteome</keyword>
<organism evidence="1 2">
    <name type="scientific">Periconia digitata</name>
    <dbReference type="NCBI Taxonomy" id="1303443"/>
    <lineage>
        <taxon>Eukaryota</taxon>
        <taxon>Fungi</taxon>
        <taxon>Dikarya</taxon>
        <taxon>Ascomycota</taxon>
        <taxon>Pezizomycotina</taxon>
        <taxon>Dothideomycetes</taxon>
        <taxon>Pleosporomycetidae</taxon>
        <taxon>Pleosporales</taxon>
        <taxon>Massarineae</taxon>
        <taxon>Periconiaceae</taxon>
        <taxon>Periconia</taxon>
    </lineage>
</organism>
<proteinExistence type="predicted"/>
<sequence length="88" mass="10320">MRTHPLESNVHVHPILPPSRQTWFEYLWMRLASRAVPPREKNQELVCVSQAEIWRASKDLCCRIVVACEQFGLERHRPQDGKRIVNSS</sequence>
<protein>
    <submittedName>
        <fullName evidence="1">Uncharacterized protein</fullName>
    </submittedName>
</protein>
<evidence type="ECO:0000313" key="2">
    <source>
        <dbReference type="Proteomes" id="UP001152607"/>
    </source>
</evidence>
<dbReference type="Proteomes" id="UP001152607">
    <property type="component" value="Unassembled WGS sequence"/>
</dbReference>
<evidence type="ECO:0000313" key="1">
    <source>
        <dbReference type="EMBL" id="CAI6335961.1"/>
    </source>
</evidence>
<gene>
    <name evidence="1" type="ORF">PDIGIT_LOCUS9049</name>
</gene>
<comment type="caution">
    <text evidence="1">The sequence shown here is derived from an EMBL/GenBank/DDBJ whole genome shotgun (WGS) entry which is preliminary data.</text>
</comment>
<dbReference type="EMBL" id="CAOQHR010000006">
    <property type="protein sequence ID" value="CAI6335961.1"/>
    <property type="molecule type" value="Genomic_DNA"/>
</dbReference>
<dbReference type="AlphaFoldDB" id="A0A9W4XSI6"/>
<accession>A0A9W4XSI6</accession>